<dbReference type="Proteomes" id="UP000031847">
    <property type="component" value="Unassembled WGS sequence"/>
</dbReference>
<evidence type="ECO:0000313" key="2">
    <source>
        <dbReference type="Proteomes" id="UP000031847"/>
    </source>
</evidence>
<gene>
    <name evidence="1" type="ORF">JCM5805K_0496</name>
</gene>
<comment type="caution">
    <text evidence="1">The sequence shown here is derived from an EMBL/GenBank/DDBJ whole genome shotgun (WGS) entry which is preliminary data.</text>
</comment>
<evidence type="ECO:0000313" key="1">
    <source>
        <dbReference type="EMBL" id="GAM79389.1"/>
    </source>
</evidence>
<protein>
    <submittedName>
        <fullName evidence="1">FOG: PAS/PAC domain</fullName>
    </submittedName>
</protein>
<proteinExistence type="predicted"/>
<dbReference type="EMBL" id="BBSI01000013">
    <property type="protein sequence ID" value="GAM79389.1"/>
    <property type="molecule type" value="Genomic_DNA"/>
</dbReference>
<accession>A0A0B8QZH8</accession>
<sequence length="80" mass="9642">MFGFKTEEEKFKLADYDRIKKELETTQQSLSNCEKSRQDWIKFSNDLQEENKELFAENMQHHKNDIARQKMTNKNLTIAK</sequence>
<reference evidence="1 2" key="1">
    <citation type="submission" date="2015-01" db="EMBL/GenBank/DDBJ databases">
        <title>Lactococcus lactis subsp.lactis JCM 5805 whole genome shotgun sequence.</title>
        <authorList>
            <person name="Fujii T."/>
            <person name="Tomita Y."/>
            <person name="Ikushima S."/>
            <person name="Fujiwara D."/>
        </authorList>
    </citation>
    <scope>NUCLEOTIDE SEQUENCE [LARGE SCALE GENOMIC DNA]</scope>
    <source>
        <strain evidence="1 2">JCM 5805</strain>
    </source>
</reference>
<organism evidence="1 2">
    <name type="scientific">Lactococcus lactis subsp. lactis</name>
    <name type="common">Streptococcus lactis</name>
    <dbReference type="NCBI Taxonomy" id="1360"/>
    <lineage>
        <taxon>Bacteria</taxon>
        <taxon>Bacillati</taxon>
        <taxon>Bacillota</taxon>
        <taxon>Bacilli</taxon>
        <taxon>Lactobacillales</taxon>
        <taxon>Streptococcaceae</taxon>
        <taxon>Lactococcus</taxon>
    </lineage>
</organism>
<name>A0A0B8QZH8_LACLL</name>
<dbReference type="AlphaFoldDB" id="A0A0B8QZH8"/>
<dbReference type="PATRIC" id="fig|1360.96.peg.1819"/>
<dbReference type="RefSeq" id="WP_023189118.1">
    <property type="nucleotide sequence ID" value="NZ_BAABQR010000013.1"/>
</dbReference>